<gene>
    <name evidence="1" type="primary">Acey_s0774.g2244</name>
    <name evidence="1" type="ORF">Y032_0774g2244</name>
</gene>
<keyword evidence="2" id="KW-1185">Reference proteome</keyword>
<sequence length="230" mass="25819">MLMKAHCPAGALVQIMFHNRHEYSARQNFTPTLEIRCFGRGSKFPTKWSSLSHSSCLKTVVNFCQSDTTAVSPVWSFSYTTSVEKIRTKFSLTVFRLTSPHAYQCLLTQTLACRAHLVEGSARSEPSVASRGAEGNSTVSKTQVTKVTRFCRSRSSQGAEQMRNDFQRMQMTRDARLARATITLGARNNAPCLQENLQELRSSITRTPPVGATCRMNQVERRTLFTRQGL</sequence>
<dbReference type="Proteomes" id="UP000024635">
    <property type="component" value="Unassembled WGS sequence"/>
</dbReference>
<name>A0A016WCV0_9BILA</name>
<reference evidence="2" key="1">
    <citation type="journal article" date="2015" name="Nat. Genet.">
        <title>The genome and transcriptome of the zoonotic hookworm Ancylostoma ceylanicum identify infection-specific gene families.</title>
        <authorList>
            <person name="Schwarz E.M."/>
            <person name="Hu Y."/>
            <person name="Antoshechkin I."/>
            <person name="Miller M.M."/>
            <person name="Sternberg P.W."/>
            <person name="Aroian R.V."/>
        </authorList>
    </citation>
    <scope>NUCLEOTIDE SEQUENCE</scope>
    <source>
        <strain evidence="2">HY135</strain>
    </source>
</reference>
<dbReference type="AlphaFoldDB" id="A0A016WCV0"/>
<protein>
    <submittedName>
        <fullName evidence="1">Uncharacterized protein</fullName>
    </submittedName>
</protein>
<evidence type="ECO:0000313" key="2">
    <source>
        <dbReference type="Proteomes" id="UP000024635"/>
    </source>
</evidence>
<organism evidence="1 2">
    <name type="scientific">Ancylostoma ceylanicum</name>
    <dbReference type="NCBI Taxonomy" id="53326"/>
    <lineage>
        <taxon>Eukaryota</taxon>
        <taxon>Metazoa</taxon>
        <taxon>Ecdysozoa</taxon>
        <taxon>Nematoda</taxon>
        <taxon>Chromadorea</taxon>
        <taxon>Rhabditida</taxon>
        <taxon>Rhabditina</taxon>
        <taxon>Rhabditomorpha</taxon>
        <taxon>Strongyloidea</taxon>
        <taxon>Ancylostomatidae</taxon>
        <taxon>Ancylostomatinae</taxon>
        <taxon>Ancylostoma</taxon>
    </lineage>
</organism>
<proteinExistence type="predicted"/>
<dbReference type="EMBL" id="JARK01000374">
    <property type="protein sequence ID" value="EYC37649.1"/>
    <property type="molecule type" value="Genomic_DNA"/>
</dbReference>
<comment type="caution">
    <text evidence="1">The sequence shown here is derived from an EMBL/GenBank/DDBJ whole genome shotgun (WGS) entry which is preliminary data.</text>
</comment>
<accession>A0A016WCV0</accession>
<evidence type="ECO:0000313" key="1">
    <source>
        <dbReference type="EMBL" id="EYC37649.1"/>
    </source>
</evidence>